<dbReference type="GO" id="GO:0015074">
    <property type="term" value="P:DNA integration"/>
    <property type="evidence" value="ECO:0007669"/>
    <property type="project" value="InterPro"/>
</dbReference>
<dbReference type="InterPro" id="IPR011010">
    <property type="entry name" value="DNA_brk_join_enz"/>
</dbReference>
<protein>
    <submittedName>
        <fullName evidence="5">Integrase</fullName>
    </submittedName>
</protein>
<dbReference type="InterPro" id="IPR024456">
    <property type="entry name" value="Integrase_catalytic_putative"/>
</dbReference>
<dbReference type="Proteomes" id="UP000076083">
    <property type="component" value="Chromosome"/>
</dbReference>
<proteinExistence type="predicted"/>
<name>A0A165ZTE3_PSEFL</name>
<evidence type="ECO:0000256" key="2">
    <source>
        <dbReference type="ARBA" id="ARBA00023172"/>
    </source>
</evidence>
<evidence type="ECO:0000256" key="1">
    <source>
        <dbReference type="ARBA" id="ARBA00023125"/>
    </source>
</evidence>
<dbReference type="GO" id="GO:0006310">
    <property type="term" value="P:DNA recombination"/>
    <property type="evidence" value="ECO:0007669"/>
    <property type="project" value="UniProtKB-KW"/>
</dbReference>
<dbReference type="Gene3D" id="1.10.150.130">
    <property type="match status" value="1"/>
</dbReference>
<reference evidence="5 6" key="2">
    <citation type="journal article" date="2018" name="Nature">
        <title>Mutant phenotypes for thousands of bacterial genes of unknown function.</title>
        <authorList>
            <person name="Price M.N."/>
            <person name="Wetmore K.M."/>
            <person name="Waters R.J."/>
            <person name="Callaghan M."/>
            <person name="Ray J."/>
            <person name="Liu H."/>
            <person name="Kuehl J.V."/>
            <person name="Melnyk R.A."/>
            <person name="Lamson J.S."/>
            <person name="Suh Y."/>
            <person name="Carlson H.K."/>
            <person name="Esquivel Z."/>
            <person name="Sadeeshkumar H."/>
            <person name="Chakraborty R."/>
            <person name="Zane G.M."/>
            <person name="Rubin B.E."/>
            <person name="Wall J.D."/>
            <person name="Visel A."/>
            <person name="Bristow J."/>
            <person name="Blow M.J."/>
            <person name="Arkin A.P."/>
            <person name="Deutschbauer A.M."/>
        </authorList>
    </citation>
    <scope>NUCLEOTIDE SEQUENCE [LARGE SCALE GENOMIC DNA]</scope>
    <source>
        <strain evidence="5 6">FW300-N2E2</strain>
    </source>
</reference>
<evidence type="ECO:0000259" key="4">
    <source>
        <dbReference type="Pfam" id="PF12835"/>
    </source>
</evidence>
<dbReference type="Gene3D" id="1.10.443.10">
    <property type="entry name" value="Intergrase catalytic core"/>
    <property type="match status" value="1"/>
</dbReference>
<reference evidence="6" key="1">
    <citation type="submission" date="2016-04" db="EMBL/GenBank/DDBJ databases">
        <authorList>
            <person name="Ray J."/>
            <person name="Price M."/>
            <person name="Deutschbauer A."/>
        </authorList>
    </citation>
    <scope>NUCLEOTIDE SEQUENCE [LARGE SCALE GENOMIC DNA]</scope>
    <source>
        <strain evidence="6">FW300-N2E2</strain>
    </source>
</reference>
<keyword evidence="1" id="KW-0238">DNA-binding</keyword>
<feature type="compositionally biased region" description="Polar residues" evidence="3">
    <location>
        <begin position="118"/>
        <end position="129"/>
    </location>
</feature>
<organism evidence="5 6">
    <name type="scientific">Pseudomonas fluorescens</name>
    <dbReference type="NCBI Taxonomy" id="294"/>
    <lineage>
        <taxon>Bacteria</taxon>
        <taxon>Pseudomonadati</taxon>
        <taxon>Pseudomonadota</taxon>
        <taxon>Gammaproteobacteria</taxon>
        <taxon>Pseudomonadales</taxon>
        <taxon>Pseudomonadaceae</taxon>
        <taxon>Pseudomonas</taxon>
    </lineage>
</organism>
<evidence type="ECO:0000313" key="6">
    <source>
        <dbReference type="Proteomes" id="UP000076083"/>
    </source>
</evidence>
<dbReference type="RefSeq" id="WP_063324957.1">
    <property type="nucleotide sequence ID" value="NZ_CP015225.1"/>
</dbReference>
<evidence type="ECO:0000313" key="5">
    <source>
        <dbReference type="EMBL" id="AMZ75129.1"/>
    </source>
</evidence>
<dbReference type="GO" id="GO:0003677">
    <property type="term" value="F:DNA binding"/>
    <property type="evidence" value="ECO:0007669"/>
    <property type="project" value="UniProtKB-KW"/>
</dbReference>
<feature type="region of interest" description="Disordered" evidence="3">
    <location>
        <begin position="118"/>
        <end position="138"/>
    </location>
</feature>
<dbReference type="Pfam" id="PF12835">
    <property type="entry name" value="Integrase_1"/>
    <property type="match status" value="1"/>
</dbReference>
<dbReference type="InterPro" id="IPR013762">
    <property type="entry name" value="Integrase-like_cat_sf"/>
</dbReference>
<dbReference type="SUPFAM" id="SSF56349">
    <property type="entry name" value="DNA breaking-rejoining enzymes"/>
    <property type="match status" value="1"/>
</dbReference>
<gene>
    <name evidence="5" type="ORF">TK06_29930</name>
</gene>
<evidence type="ECO:0000256" key="3">
    <source>
        <dbReference type="SAM" id="MobiDB-lite"/>
    </source>
</evidence>
<dbReference type="InterPro" id="IPR010998">
    <property type="entry name" value="Integrase_recombinase_N"/>
</dbReference>
<keyword evidence="2" id="KW-0233">DNA recombination</keyword>
<dbReference type="AlphaFoldDB" id="A0A165ZTE3"/>
<feature type="domain" description="Integrase catalytic" evidence="4">
    <location>
        <begin position="128"/>
        <end position="273"/>
    </location>
</feature>
<sequence>MALVGRRDGRNFGYGRQLSYAGPQALKDLFGGGHFATVKAHSDRWQAFVKWCRSEQGPGYNDARQIDRQTLVNYAQYLRQQIDHGDLSIATAQNRLSSVNRTLAALRGDQYVKIPSPSQALGRQRSTVRTHAPDGQDRQQVRRVIEALREQKYDRVAAIVLLARETGMRLREAILADLPRLQREAKNLGRINIQDGTKGGRSGASAPRWVVANEEVKTALQFARNASPPGSRDLLARDESYAAFLKQTVLPARETLHEQELKGFHELRAAYTCERYEQLTGHAAPINGGRCYHIDRALDQQARQQISLELGHNRVDVVSAYIGGRM</sequence>
<accession>A0A165ZTE3</accession>
<dbReference type="EMBL" id="CP015225">
    <property type="protein sequence ID" value="AMZ75129.1"/>
    <property type="molecule type" value="Genomic_DNA"/>
</dbReference>